<organism evidence="1">
    <name type="scientific">Spirodela intermedia</name>
    <name type="common">Intermediate duckweed</name>
    <dbReference type="NCBI Taxonomy" id="51605"/>
    <lineage>
        <taxon>Eukaryota</taxon>
        <taxon>Viridiplantae</taxon>
        <taxon>Streptophyta</taxon>
        <taxon>Embryophyta</taxon>
        <taxon>Tracheophyta</taxon>
        <taxon>Spermatophyta</taxon>
        <taxon>Magnoliopsida</taxon>
        <taxon>Liliopsida</taxon>
        <taxon>Araceae</taxon>
        <taxon>Lemnoideae</taxon>
        <taxon>Spirodela</taxon>
    </lineage>
</organism>
<dbReference type="Gene3D" id="3.10.10.10">
    <property type="entry name" value="HIV Type 1 Reverse Transcriptase, subunit A, domain 1"/>
    <property type="match status" value="1"/>
</dbReference>
<dbReference type="EMBL" id="LR743590">
    <property type="protein sequence ID" value="CAA2617908.1"/>
    <property type="molecule type" value="Genomic_DNA"/>
</dbReference>
<proteinExistence type="predicted"/>
<dbReference type="InterPro" id="IPR043502">
    <property type="entry name" value="DNA/RNA_pol_sf"/>
</dbReference>
<accession>A0A7I8IIB2</accession>
<reference evidence="1 2" key="1">
    <citation type="submission" date="2019-12" db="EMBL/GenBank/DDBJ databases">
        <authorList>
            <person name="Scholz U."/>
            <person name="Mascher M."/>
            <person name="Fiebig A."/>
        </authorList>
    </citation>
    <scope>NUCLEOTIDE SEQUENCE</scope>
</reference>
<evidence type="ECO:0000313" key="2">
    <source>
        <dbReference type="Proteomes" id="UP001189122"/>
    </source>
</evidence>
<dbReference type="Gene3D" id="3.30.70.270">
    <property type="match status" value="1"/>
</dbReference>
<dbReference type="AlphaFoldDB" id="A0A7I8IIB2"/>
<gene>
    <name evidence="1" type="ORF">SI7747_03004069</name>
</gene>
<name>A0A7I8IIB2_SPIIN</name>
<dbReference type="Proteomes" id="UP001189122">
    <property type="component" value="Unassembled WGS sequence"/>
</dbReference>
<dbReference type="Pfam" id="PF12380">
    <property type="entry name" value="Peptidase_C62"/>
    <property type="match status" value="1"/>
</dbReference>
<dbReference type="EMBL" id="CACRZD030000003">
    <property type="protein sequence ID" value="CAA6657601.1"/>
    <property type="molecule type" value="Genomic_DNA"/>
</dbReference>
<keyword evidence="2" id="KW-1185">Reference proteome</keyword>
<sequence>MGLLCRRDQSYFVQGSTQESKIFSKLDLKSGYHQVRIKGGDEQKIVYHHVVNKVGNHIHCNTIFLIQWVRQP</sequence>
<dbReference type="InterPro" id="IPR043128">
    <property type="entry name" value="Rev_trsase/Diguanyl_cyclase"/>
</dbReference>
<evidence type="ECO:0000313" key="1">
    <source>
        <dbReference type="EMBL" id="CAA2617908.1"/>
    </source>
</evidence>
<protein>
    <submittedName>
        <fullName evidence="1">Uncharacterized protein</fullName>
    </submittedName>
</protein>
<dbReference type="SUPFAM" id="SSF56672">
    <property type="entry name" value="DNA/RNA polymerases"/>
    <property type="match status" value="1"/>
</dbReference>
<dbReference type="InterPro" id="IPR024348">
    <property type="entry name" value="Pept_C62_gill-assoc_virus"/>
</dbReference>